<dbReference type="AlphaFoldDB" id="A0A1G9UF95"/>
<proteinExistence type="predicted"/>
<protein>
    <submittedName>
        <fullName evidence="1">Uncharacterized protein</fullName>
    </submittedName>
</protein>
<gene>
    <name evidence="1" type="ORF">SAMN05660860_02819</name>
</gene>
<dbReference type="EMBL" id="FNGU01000007">
    <property type="protein sequence ID" value="SDM58586.1"/>
    <property type="molecule type" value="Genomic_DNA"/>
</dbReference>
<evidence type="ECO:0000313" key="2">
    <source>
        <dbReference type="Proteomes" id="UP000182146"/>
    </source>
</evidence>
<reference evidence="1 2" key="1">
    <citation type="submission" date="2016-10" db="EMBL/GenBank/DDBJ databases">
        <authorList>
            <person name="de Groot N.N."/>
        </authorList>
    </citation>
    <scope>NUCLEOTIDE SEQUENCE [LARGE SCALE GENOMIC DNA]</scope>
    <source>
        <strain evidence="1 2">DSM 17813</strain>
    </source>
</reference>
<name>A0A1G9UF95_9BACT</name>
<sequence>MKLRERVLPRQRSLPTYLFIDQSEAHLKIRQTPRLSFLHQA</sequence>
<accession>A0A1G9UF95</accession>
<evidence type="ECO:0000313" key="1">
    <source>
        <dbReference type="EMBL" id="SDM58586.1"/>
    </source>
</evidence>
<dbReference type="STRING" id="392333.SAMN05660860_02819"/>
<organism evidence="1 2">
    <name type="scientific">Geoalkalibacter ferrihydriticus</name>
    <dbReference type="NCBI Taxonomy" id="392333"/>
    <lineage>
        <taxon>Bacteria</taxon>
        <taxon>Pseudomonadati</taxon>
        <taxon>Thermodesulfobacteriota</taxon>
        <taxon>Desulfuromonadia</taxon>
        <taxon>Desulfuromonadales</taxon>
        <taxon>Geoalkalibacteraceae</taxon>
        <taxon>Geoalkalibacter</taxon>
    </lineage>
</organism>
<dbReference type="Proteomes" id="UP000182146">
    <property type="component" value="Unassembled WGS sequence"/>
</dbReference>